<dbReference type="Pfam" id="PF13013">
    <property type="entry name" value="F-box-like_2"/>
    <property type="match status" value="1"/>
</dbReference>
<dbReference type="CDD" id="cd09917">
    <property type="entry name" value="F-box_SF"/>
    <property type="match status" value="1"/>
</dbReference>
<dbReference type="InterPro" id="IPR032675">
    <property type="entry name" value="LRR_dom_sf"/>
</dbReference>
<evidence type="ECO:0000259" key="1">
    <source>
        <dbReference type="PROSITE" id="PS50181"/>
    </source>
</evidence>
<gene>
    <name evidence="2" type="ORF">CC1G_14116</name>
</gene>
<dbReference type="PROSITE" id="PS50181">
    <property type="entry name" value="FBOX"/>
    <property type="match status" value="1"/>
</dbReference>
<sequence>MGLGFPYDVTVDKPLTSPTEWPRRDGLEVNHSSSMAQGPYMLIRQKAEMDMIERFYYLKFRMDEKGEEAEKLKLEFLTRRVLMHRRARFLDIYRGFVTGHLDLTGRHESRWNEFIDSFEEFMIDFARIAPFVEKAIGKPGSRVQYTVQQERQELYREWTQRWDVQDFEAKIVLGHYLAIYNLSLKKPQPKFQSLTLVDLPEDILVSIFDHCTVSQLVSLSQTCTALRWAQDHCHESCEFRFSTSDEKWALQGDRSHLAARVGPYASKCSMRSLKDIIHYISHREKCRRLKSLLVDWSWTIDPDAELHVVLDEVFQDGLFNLLYKHLRRLLDPSVLPQLTSLSLERVYLDATGFRGICSLPQLRSLSFSRCSLSGPEITEWFLESDEAPFTSPVVNLHLRFGPCDNPPANQWLLLPFFPNVRNLSFGGFRWQGAVHFPPAFLHSKFRCLDVLERLFVKEIAESSVPLLAEWLQSRRSAHSGNAGDKLTYFKLRNQIHIQDEPMQQLLVSLQSERLEALTIDGVHYRTAQPRMIEDIARLCPNIRALKLIVRANGLQQWARPVAWPKPSWAYAPTFEGFNRLQHFTWNYNTPVHESTPYPLEMFERAASGSDTDTSFEWECVDEDDLDFNDFERSVVPFAVYCPTLKTFALEYHEPLCEVIRERGGDTSGIDKIHVHCVDSKRREELLAENPDSSLEVEYGWPDL</sequence>
<dbReference type="OrthoDB" id="3258311at2759"/>
<evidence type="ECO:0000313" key="2">
    <source>
        <dbReference type="EMBL" id="EFI28089.1"/>
    </source>
</evidence>
<dbReference type="SUPFAM" id="SSF81383">
    <property type="entry name" value="F-box domain"/>
    <property type="match status" value="1"/>
</dbReference>
<dbReference type="AlphaFoldDB" id="D6RLJ7"/>
<keyword evidence="3" id="KW-1185">Reference proteome</keyword>
<organism evidence="2 3">
    <name type="scientific">Coprinopsis cinerea (strain Okayama-7 / 130 / ATCC MYA-4618 / FGSC 9003)</name>
    <name type="common">Inky cap fungus</name>
    <name type="synonym">Hormographiella aspergillata</name>
    <dbReference type="NCBI Taxonomy" id="240176"/>
    <lineage>
        <taxon>Eukaryota</taxon>
        <taxon>Fungi</taxon>
        <taxon>Dikarya</taxon>
        <taxon>Basidiomycota</taxon>
        <taxon>Agaricomycotina</taxon>
        <taxon>Agaricomycetes</taxon>
        <taxon>Agaricomycetidae</taxon>
        <taxon>Agaricales</taxon>
        <taxon>Agaricineae</taxon>
        <taxon>Psathyrellaceae</taxon>
        <taxon>Coprinopsis</taxon>
    </lineage>
</organism>
<dbReference type="eggNOG" id="ENOG502SQ6A">
    <property type="taxonomic scope" value="Eukaryota"/>
</dbReference>
<dbReference type="SUPFAM" id="SSF52047">
    <property type="entry name" value="RNI-like"/>
    <property type="match status" value="1"/>
</dbReference>
<evidence type="ECO:0000313" key="3">
    <source>
        <dbReference type="Proteomes" id="UP000001861"/>
    </source>
</evidence>
<accession>D6RLJ7</accession>
<name>D6RLJ7_COPC7</name>
<reference evidence="2 3" key="1">
    <citation type="journal article" date="2010" name="Proc. Natl. Acad. Sci. U.S.A.">
        <title>Insights into evolution of multicellular fungi from the assembled chromosomes of the mushroom Coprinopsis cinerea (Coprinus cinereus).</title>
        <authorList>
            <person name="Stajich J.E."/>
            <person name="Wilke S.K."/>
            <person name="Ahren D."/>
            <person name="Au C.H."/>
            <person name="Birren B.W."/>
            <person name="Borodovsky M."/>
            <person name="Burns C."/>
            <person name="Canback B."/>
            <person name="Casselton L.A."/>
            <person name="Cheng C.K."/>
            <person name="Deng J."/>
            <person name="Dietrich F.S."/>
            <person name="Fargo D.C."/>
            <person name="Farman M.L."/>
            <person name="Gathman A.C."/>
            <person name="Goldberg J."/>
            <person name="Guigo R."/>
            <person name="Hoegger P.J."/>
            <person name="Hooker J.B."/>
            <person name="Huggins A."/>
            <person name="James T.Y."/>
            <person name="Kamada T."/>
            <person name="Kilaru S."/>
            <person name="Kodira C."/>
            <person name="Kues U."/>
            <person name="Kupfer D."/>
            <person name="Kwan H.S."/>
            <person name="Lomsadze A."/>
            <person name="Li W."/>
            <person name="Lilly W.W."/>
            <person name="Ma L.J."/>
            <person name="Mackey A.J."/>
            <person name="Manning G."/>
            <person name="Martin F."/>
            <person name="Muraguchi H."/>
            <person name="Natvig D.O."/>
            <person name="Palmerini H."/>
            <person name="Ramesh M.A."/>
            <person name="Rehmeyer C.J."/>
            <person name="Roe B.A."/>
            <person name="Shenoy N."/>
            <person name="Stanke M."/>
            <person name="Ter-Hovhannisyan V."/>
            <person name="Tunlid A."/>
            <person name="Velagapudi R."/>
            <person name="Vision T.J."/>
            <person name="Zeng Q."/>
            <person name="Zolan M.E."/>
            <person name="Pukkila P.J."/>
        </authorList>
    </citation>
    <scope>NUCLEOTIDE SEQUENCE [LARGE SCALE GENOMIC DNA]</scope>
    <source>
        <strain evidence="3">Okayama-7 / 130 / ATCC MYA-4618 / FGSC 9003</strain>
    </source>
</reference>
<dbReference type="OMA" id="WTENILE"/>
<dbReference type="EMBL" id="AACS02000003">
    <property type="protein sequence ID" value="EFI28089.1"/>
    <property type="molecule type" value="Genomic_DNA"/>
</dbReference>
<dbReference type="Proteomes" id="UP000001861">
    <property type="component" value="Unassembled WGS sequence"/>
</dbReference>
<dbReference type="HOGENOM" id="CLU_024464_0_0_1"/>
<proteinExistence type="predicted"/>
<dbReference type="InParanoid" id="D6RLJ7"/>
<dbReference type="GeneID" id="9378961"/>
<dbReference type="InterPro" id="IPR036047">
    <property type="entry name" value="F-box-like_dom_sf"/>
</dbReference>
<dbReference type="InterPro" id="IPR001810">
    <property type="entry name" value="F-box_dom"/>
</dbReference>
<dbReference type="KEGG" id="cci:CC1G_14116"/>
<dbReference type="Gene3D" id="3.80.10.10">
    <property type="entry name" value="Ribonuclease Inhibitor"/>
    <property type="match status" value="1"/>
</dbReference>
<dbReference type="VEuPathDB" id="FungiDB:CC1G_14116"/>
<dbReference type="RefSeq" id="XP_002911583.1">
    <property type="nucleotide sequence ID" value="XM_002911537.1"/>
</dbReference>
<protein>
    <recommendedName>
        <fullName evidence="1">F-box domain-containing protein</fullName>
    </recommendedName>
</protein>
<feature type="domain" description="F-box" evidence="1">
    <location>
        <begin position="193"/>
        <end position="227"/>
    </location>
</feature>
<comment type="caution">
    <text evidence="2">The sequence shown here is derived from an EMBL/GenBank/DDBJ whole genome shotgun (WGS) entry which is preliminary data.</text>
</comment>